<comment type="caution">
    <text evidence="13">The sequence shown here is derived from an EMBL/GenBank/DDBJ whole genome shotgun (WGS) entry which is preliminary data.</text>
</comment>
<organism evidence="13 14">
    <name type="scientific">Araneus ventricosus</name>
    <name type="common">Orbweaver spider</name>
    <name type="synonym">Epeira ventricosa</name>
    <dbReference type="NCBI Taxonomy" id="182803"/>
    <lineage>
        <taxon>Eukaryota</taxon>
        <taxon>Metazoa</taxon>
        <taxon>Ecdysozoa</taxon>
        <taxon>Arthropoda</taxon>
        <taxon>Chelicerata</taxon>
        <taxon>Arachnida</taxon>
        <taxon>Araneae</taxon>
        <taxon>Araneomorphae</taxon>
        <taxon>Entelegynae</taxon>
        <taxon>Araneoidea</taxon>
        <taxon>Araneidae</taxon>
        <taxon>Araneus</taxon>
    </lineage>
</organism>
<dbReference type="GO" id="GO:0005886">
    <property type="term" value="C:plasma membrane"/>
    <property type="evidence" value="ECO:0007669"/>
    <property type="project" value="TreeGrafter"/>
</dbReference>
<keyword evidence="4 12" id="KW-0894">Sodium channel</keyword>
<keyword evidence="11 12" id="KW-0407">Ion channel</keyword>
<evidence type="ECO:0000256" key="5">
    <source>
        <dbReference type="ARBA" id="ARBA00022692"/>
    </source>
</evidence>
<evidence type="ECO:0000256" key="12">
    <source>
        <dbReference type="RuleBase" id="RU000679"/>
    </source>
</evidence>
<evidence type="ECO:0000256" key="8">
    <source>
        <dbReference type="ARBA" id="ARBA00023065"/>
    </source>
</evidence>
<dbReference type="Pfam" id="PF00858">
    <property type="entry name" value="ASC"/>
    <property type="match status" value="1"/>
</dbReference>
<evidence type="ECO:0000256" key="2">
    <source>
        <dbReference type="ARBA" id="ARBA00007193"/>
    </source>
</evidence>
<dbReference type="InterPro" id="IPR001873">
    <property type="entry name" value="ENaC"/>
</dbReference>
<evidence type="ECO:0000256" key="1">
    <source>
        <dbReference type="ARBA" id="ARBA00004141"/>
    </source>
</evidence>
<dbReference type="PANTHER" id="PTHR11690">
    <property type="entry name" value="AMILORIDE-SENSITIVE SODIUM CHANNEL-RELATED"/>
    <property type="match status" value="1"/>
</dbReference>
<keyword evidence="10 12" id="KW-0739">Sodium transport</keyword>
<comment type="similarity">
    <text evidence="2 12">Belongs to the amiloride-sensitive sodium channel (TC 1.A.6) family.</text>
</comment>
<accession>A0A4Y2LMZ8</accession>
<name>A0A4Y2LMZ8_ARAVE</name>
<comment type="subcellular location">
    <subcellularLocation>
        <location evidence="1">Membrane</location>
        <topology evidence="1">Multi-pass membrane protein</topology>
    </subcellularLocation>
</comment>
<evidence type="ECO:0000256" key="3">
    <source>
        <dbReference type="ARBA" id="ARBA00022448"/>
    </source>
</evidence>
<evidence type="ECO:0000256" key="6">
    <source>
        <dbReference type="ARBA" id="ARBA00022989"/>
    </source>
</evidence>
<keyword evidence="7" id="KW-0915">Sodium</keyword>
<evidence type="ECO:0000256" key="7">
    <source>
        <dbReference type="ARBA" id="ARBA00023053"/>
    </source>
</evidence>
<keyword evidence="14" id="KW-1185">Reference proteome</keyword>
<proteinExistence type="inferred from homology"/>
<dbReference type="AlphaFoldDB" id="A0A4Y2LMZ8"/>
<dbReference type="Gene3D" id="2.60.470.10">
    <property type="entry name" value="Acid-sensing ion channels like domains"/>
    <property type="match status" value="1"/>
</dbReference>
<evidence type="ECO:0000313" key="14">
    <source>
        <dbReference type="Proteomes" id="UP000499080"/>
    </source>
</evidence>
<evidence type="ECO:0000256" key="10">
    <source>
        <dbReference type="ARBA" id="ARBA00023201"/>
    </source>
</evidence>
<evidence type="ECO:0000256" key="11">
    <source>
        <dbReference type="ARBA" id="ARBA00023303"/>
    </source>
</evidence>
<keyword evidence="8 12" id="KW-0406">Ion transport</keyword>
<evidence type="ECO:0000313" key="13">
    <source>
        <dbReference type="EMBL" id="GBN15829.1"/>
    </source>
</evidence>
<dbReference type="PRINTS" id="PR01078">
    <property type="entry name" value="AMINACHANNEL"/>
</dbReference>
<sequence length="140" mass="16159">MTLSVDPDQYLPISHTVGMRIVIHDPSDEPDPEDKGITIAASYETHISLKQTIMHRIPAPYKDKCVFYGNKEKYLVKSRTHCMQACIQEYNFARCGCSEPSFWTMLEYKQCDTTNSTEMDCLDRVMKDLSVYGTNCHLRH</sequence>
<dbReference type="OrthoDB" id="6433593at2759"/>
<protein>
    <submittedName>
        <fullName evidence="13">Degenerin mec-10</fullName>
    </submittedName>
</protein>
<reference evidence="13 14" key="1">
    <citation type="journal article" date="2019" name="Sci. Rep.">
        <title>Orb-weaving spider Araneus ventricosus genome elucidates the spidroin gene catalogue.</title>
        <authorList>
            <person name="Kono N."/>
            <person name="Nakamura H."/>
            <person name="Ohtoshi R."/>
            <person name="Moran D.A.P."/>
            <person name="Shinohara A."/>
            <person name="Yoshida Y."/>
            <person name="Fujiwara M."/>
            <person name="Mori M."/>
            <person name="Tomita M."/>
            <person name="Arakawa K."/>
        </authorList>
    </citation>
    <scope>NUCLEOTIDE SEQUENCE [LARGE SCALE GENOMIC DNA]</scope>
</reference>
<evidence type="ECO:0000256" key="4">
    <source>
        <dbReference type="ARBA" id="ARBA00022461"/>
    </source>
</evidence>
<dbReference type="PANTHER" id="PTHR11690:SF248">
    <property type="entry name" value="PICKPOCKET 17, ISOFORM A"/>
    <property type="match status" value="1"/>
</dbReference>
<dbReference type="GO" id="GO:0015280">
    <property type="term" value="F:ligand-gated sodium channel activity"/>
    <property type="evidence" value="ECO:0007669"/>
    <property type="project" value="TreeGrafter"/>
</dbReference>
<dbReference type="EMBL" id="BGPR01006069">
    <property type="protein sequence ID" value="GBN15829.1"/>
    <property type="molecule type" value="Genomic_DNA"/>
</dbReference>
<keyword evidence="5 12" id="KW-0812">Transmembrane</keyword>
<keyword evidence="6" id="KW-1133">Transmembrane helix</keyword>
<evidence type="ECO:0000256" key="9">
    <source>
        <dbReference type="ARBA" id="ARBA00023136"/>
    </source>
</evidence>
<keyword evidence="3 12" id="KW-0813">Transport</keyword>
<keyword evidence="9" id="KW-0472">Membrane</keyword>
<gene>
    <name evidence="13" type="primary">mec-10_6</name>
    <name evidence="13" type="ORF">AVEN_209134_1</name>
</gene>
<dbReference type="Proteomes" id="UP000499080">
    <property type="component" value="Unassembled WGS sequence"/>
</dbReference>